<proteinExistence type="predicted"/>
<accession>A0A1Q3BBV5</accession>
<sequence>LVEVWKDNWIPDLELLIEPSPTNTLEPDARACQLIDWANGGWKQELVAQCFTATIAHKILSIPLSHWQNVDKVIWPKNPKGVYTVKSGYHIANEHLYGQRDTTVSQIGVDKNEWQWLWSLKLPQKVKVFSWK</sequence>
<dbReference type="Proteomes" id="UP000187406">
    <property type="component" value="Unassembled WGS sequence"/>
</dbReference>
<evidence type="ECO:0008006" key="3">
    <source>
        <dbReference type="Google" id="ProtNLM"/>
    </source>
</evidence>
<evidence type="ECO:0000313" key="2">
    <source>
        <dbReference type="Proteomes" id="UP000187406"/>
    </source>
</evidence>
<feature type="non-terminal residue" evidence="1">
    <location>
        <position position="1"/>
    </location>
</feature>
<feature type="non-terminal residue" evidence="1">
    <location>
        <position position="132"/>
    </location>
</feature>
<dbReference type="AlphaFoldDB" id="A0A1Q3BBV5"/>
<dbReference type="OrthoDB" id="1750965at2759"/>
<protein>
    <recommendedName>
        <fullName evidence="3">Zf-RVT domain-containing protein</fullName>
    </recommendedName>
</protein>
<keyword evidence="2" id="KW-1185">Reference proteome</keyword>
<name>A0A1Q3BBV5_CEPFO</name>
<gene>
    <name evidence="1" type="ORF">CFOL_v3_08829</name>
</gene>
<dbReference type="EMBL" id="BDDD01000401">
    <property type="protein sequence ID" value="GAV65314.1"/>
    <property type="molecule type" value="Genomic_DNA"/>
</dbReference>
<evidence type="ECO:0000313" key="1">
    <source>
        <dbReference type="EMBL" id="GAV65314.1"/>
    </source>
</evidence>
<comment type="caution">
    <text evidence="1">The sequence shown here is derived from an EMBL/GenBank/DDBJ whole genome shotgun (WGS) entry which is preliminary data.</text>
</comment>
<reference evidence="2" key="1">
    <citation type="submission" date="2016-04" db="EMBL/GenBank/DDBJ databases">
        <title>Cephalotus genome sequencing.</title>
        <authorList>
            <person name="Fukushima K."/>
            <person name="Hasebe M."/>
            <person name="Fang X."/>
        </authorList>
    </citation>
    <scope>NUCLEOTIDE SEQUENCE [LARGE SCALE GENOMIC DNA]</scope>
    <source>
        <strain evidence="2">cv. St1</strain>
    </source>
</reference>
<dbReference type="InParanoid" id="A0A1Q3BBV5"/>
<organism evidence="1 2">
    <name type="scientific">Cephalotus follicularis</name>
    <name type="common">Albany pitcher plant</name>
    <dbReference type="NCBI Taxonomy" id="3775"/>
    <lineage>
        <taxon>Eukaryota</taxon>
        <taxon>Viridiplantae</taxon>
        <taxon>Streptophyta</taxon>
        <taxon>Embryophyta</taxon>
        <taxon>Tracheophyta</taxon>
        <taxon>Spermatophyta</taxon>
        <taxon>Magnoliopsida</taxon>
        <taxon>eudicotyledons</taxon>
        <taxon>Gunneridae</taxon>
        <taxon>Pentapetalae</taxon>
        <taxon>rosids</taxon>
        <taxon>fabids</taxon>
        <taxon>Oxalidales</taxon>
        <taxon>Cephalotaceae</taxon>
        <taxon>Cephalotus</taxon>
    </lineage>
</organism>